<dbReference type="GO" id="GO:0110154">
    <property type="term" value="P:RNA decapping"/>
    <property type="evidence" value="ECO:0007669"/>
    <property type="project" value="TreeGrafter"/>
</dbReference>
<organism evidence="2 3">
    <name type="scientific">Bacillus cereus</name>
    <dbReference type="NCBI Taxonomy" id="1396"/>
    <lineage>
        <taxon>Bacteria</taxon>
        <taxon>Bacillati</taxon>
        <taxon>Bacillota</taxon>
        <taxon>Bacilli</taxon>
        <taxon>Bacillales</taxon>
        <taxon>Bacillaceae</taxon>
        <taxon>Bacillus</taxon>
        <taxon>Bacillus cereus group</taxon>
    </lineage>
</organism>
<dbReference type="GO" id="GO:0016791">
    <property type="term" value="F:phosphatase activity"/>
    <property type="evidence" value="ECO:0007669"/>
    <property type="project" value="TreeGrafter"/>
</dbReference>
<name>A0A1Q4KME4_BACCE</name>
<gene>
    <name evidence="2" type="ORF">BW897_29285</name>
</gene>
<comment type="caution">
    <text evidence="2">The sequence shown here is derived from an EMBL/GenBank/DDBJ whole genome shotgun (WGS) entry which is preliminary data.</text>
</comment>
<dbReference type="AlphaFoldDB" id="A0A1Q4KME4"/>
<dbReference type="InterPro" id="IPR004843">
    <property type="entry name" value="Calcineurin-like_PHP"/>
</dbReference>
<dbReference type="Gene3D" id="3.60.21.10">
    <property type="match status" value="1"/>
</dbReference>
<reference evidence="2 3" key="1">
    <citation type="submission" date="2017-01" db="EMBL/GenBank/DDBJ databases">
        <title>Bacillus cereus isolates.</title>
        <authorList>
            <person name="Beno S.M."/>
        </authorList>
    </citation>
    <scope>NUCLEOTIDE SEQUENCE [LARGE SCALE GENOMIC DNA]</scope>
    <source>
        <strain evidence="2 3">FSL H8-0485</strain>
    </source>
</reference>
<evidence type="ECO:0000259" key="1">
    <source>
        <dbReference type="Pfam" id="PF00149"/>
    </source>
</evidence>
<evidence type="ECO:0000313" key="3">
    <source>
        <dbReference type="Proteomes" id="UP000190906"/>
    </source>
</evidence>
<proteinExistence type="predicted"/>
<dbReference type="InterPro" id="IPR050126">
    <property type="entry name" value="Ap4A_hydrolase"/>
</dbReference>
<dbReference type="InterPro" id="IPR029052">
    <property type="entry name" value="Metallo-depent_PP-like"/>
</dbReference>
<feature type="domain" description="Calcineurin-like phosphoesterase" evidence="1">
    <location>
        <begin position="3"/>
        <end position="97"/>
    </location>
</feature>
<dbReference type="PRINTS" id="PR00114">
    <property type="entry name" value="STPHPHTASE"/>
</dbReference>
<dbReference type="PANTHER" id="PTHR42850">
    <property type="entry name" value="METALLOPHOSPHOESTERASE"/>
    <property type="match status" value="1"/>
</dbReference>
<dbReference type="SUPFAM" id="SSF56300">
    <property type="entry name" value="Metallo-dependent phosphatases"/>
    <property type="match status" value="1"/>
</dbReference>
<sequence length="268" mass="31703">MATIYAISDIHGYYNQMIDSLKNVDLKNEENKIIFLGDYVDGGNDSCRVLYYIKELHENHADQVITLLGNHDEIFLHWLYSQVDDFQLLFQEPDICTFKSFLTVEEYREIFDTFQPLTYSYEKVSEALKEAIKKKHVDLLKWLLDISKQLRYFETDQQIFVHAGILEEAEDLWKHGTPKEYFTQKYPAETGYFYKDIIAGHISSVEIANKKEYLGKVYWDGESHFYIDGTVEKSGNIPVLKYDTEKKRYSTFEKDTIHGEWREIYVDV</sequence>
<dbReference type="EMBL" id="MUAJ01000057">
    <property type="protein sequence ID" value="OOR09169.1"/>
    <property type="molecule type" value="Genomic_DNA"/>
</dbReference>
<dbReference type="RefSeq" id="WP_073526207.1">
    <property type="nucleotide sequence ID" value="NZ_JAEHBD010000038.1"/>
</dbReference>
<dbReference type="PANTHER" id="PTHR42850:SF4">
    <property type="entry name" value="ZINC-DEPENDENT ENDOPOLYPHOSPHATASE"/>
    <property type="match status" value="1"/>
</dbReference>
<dbReference type="InterPro" id="IPR006186">
    <property type="entry name" value="Ser/Thr-sp_prot-phosphatase"/>
</dbReference>
<evidence type="ECO:0000313" key="2">
    <source>
        <dbReference type="EMBL" id="OOR09169.1"/>
    </source>
</evidence>
<dbReference type="Proteomes" id="UP000190906">
    <property type="component" value="Unassembled WGS sequence"/>
</dbReference>
<dbReference type="Pfam" id="PF00149">
    <property type="entry name" value="Metallophos"/>
    <property type="match status" value="1"/>
</dbReference>
<protein>
    <submittedName>
        <fullName evidence="2">Serine/threonine protein phosphatase</fullName>
    </submittedName>
</protein>
<accession>A0A1Q4KME4</accession>
<dbReference type="GO" id="GO:0005737">
    <property type="term" value="C:cytoplasm"/>
    <property type="evidence" value="ECO:0007669"/>
    <property type="project" value="TreeGrafter"/>
</dbReference>
<dbReference type="GO" id="GO:0008803">
    <property type="term" value="F:bis(5'-nucleosyl)-tetraphosphatase (symmetrical) activity"/>
    <property type="evidence" value="ECO:0007669"/>
    <property type="project" value="TreeGrafter"/>
</dbReference>